<dbReference type="InterPro" id="IPR036188">
    <property type="entry name" value="FAD/NAD-bd_sf"/>
</dbReference>
<dbReference type="GO" id="GO:0019646">
    <property type="term" value="P:aerobic electron transport chain"/>
    <property type="evidence" value="ECO:0007669"/>
    <property type="project" value="TreeGrafter"/>
</dbReference>
<dbReference type="Proteomes" id="UP000321797">
    <property type="component" value="Unassembled WGS sequence"/>
</dbReference>
<protein>
    <submittedName>
        <fullName evidence="9">FAD-dependent oxidoreductase</fullName>
    </submittedName>
    <submittedName>
        <fullName evidence="8">Pyridine nucleotide-disulfide oxidoreductase</fullName>
    </submittedName>
</protein>
<organism evidence="8 11">
    <name type="scientific">Mycolicibacter arupensis</name>
    <dbReference type="NCBI Taxonomy" id="342002"/>
    <lineage>
        <taxon>Bacteria</taxon>
        <taxon>Bacillati</taxon>
        <taxon>Actinomycetota</taxon>
        <taxon>Actinomycetes</taxon>
        <taxon>Mycobacteriales</taxon>
        <taxon>Mycobacteriaceae</taxon>
        <taxon>Mycolicibacter</taxon>
    </lineage>
</organism>
<dbReference type="EMBL" id="LASW01000136">
    <property type="protein sequence ID" value="KKB97438.1"/>
    <property type="molecule type" value="Genomic_DNA"/>
</dbReference>
<evidence type="ECO:0000313" key="10">
    <source>
        <dbReference type="EMBL" id="TXI54664.1"/>
    </source>
</evidence>
<dbReference type="Pfam" id="PF07992">
    <property type="entry name" value="Pyr_redox_2"/>
    <property type="match status" value="1"/>
</dbReference>
<keyword evidence="3" id="KW-0285">Flavoprotein</keyword>
<evidence type="ECO:0000313" key="12">
    <source>
        <dbReference type="Proteomes" id="UP000192327"/>
    </source>
</evidence>
<dbReference type="InterPro" id="IPR023753">
    <property type="entry name" value="FAD/NAD-binding_dom"/>
</dbReference>
<evidence type="ECO:0000256" key="3">
    <source>
        <dbReference type="ARBA" id="ARBA00022630"/>
    </source>
</evidence>
<dbReference type="EMBL" id="MVHH01000081">
    <property type="protein sequence ID" value="OQZ91318.1"/>
    <property type="molecule type" value="Genomic_DNA"/>
</dbReference>
<dbReference type="AlphaFoldDB" id="A0A0F5MRI3"/>
<dbReference type="PANTHER" id="PTHR42913">
    <property type="entry name" value="APOPTOSIS-INDUCING FACTOR 1"/>
    <property type="match status" value="1"/>
</dbReference>
<dbReference type="InterPro" id="IPR051169">
    <property type="entry name" value="NADH-Q_oxidoreductase"/>
</dbReference>
<dbReference type="SUPFAM" id="SSF51905">
    <property type="entry name" value="FAD/NAD(P)-binding domain"/>
    <property type="match status" value="1"/>
</dbReference>
<feature type="region of interest" description="Disordered" evidence="6">
    <location>
        <begin position="367"/>
        <end position="390"/>
    </location>
</feature>
<dbReference type="PRINTS" id="PR00368">
    <property type="entry name" value="FADPNR"/>
</dbReference>
<comment type="cofactor">
    <cofactor evidence="1">
        <name>FAD</name>
        <dbReference type="ChEBI" id="CHEBI:57692"/>
    </cofactor>
</comment>
<dbReference type="PATRIC" id="fig|342002.3.peg.4106"/>
<evidence type="ECO:0000313" key="9">
    <source>
        <dbReference type="EMBL" id="OQZ91318.1"/>
    </source>
</evidence>
<reference evidence="10 13" key="4">
    <citation type="submission" date="2018-09" db="EMBL/GenBank/DDBJ databases">
        <title>Metagenome Assembled Genomes from an Advanced Water Purification Facility.</title>
        <authorList>
            <person name="Stamps B.W."/>
            <person name="Spear J.R."/>
        </authorList>
    </citation>
    <scope>NUCLEOTIDE SEQUENCE [LARGE SCALE GENOMIC DNA]</scope>
    <source>
        <strain evidence="10">Bin_29_2</strain>
    </source>
</reference>
<reference evidence="8" key="2">
    <citation type="submission" date="2015-04" db="EMBL/GenBank/DDBJ databases">
        <title>Genome sequence of Mycobacterium arupense strain GUC1.</title>
        <authorList>
            <person name="Greninger A.L."/>
            <person name="Cunningham G."/>
            <person name="Chiu C.Y."/>
            <person name="Miller S."/>
        </authorList>
    </citation>
    <scope>NUCLEOTIDE SEQUENCE</scope>
    <source>
        <strain evidence="8">GUC1</strain>
    </source>
</reference>
<comment type="similarity">
    <text evidence="2">Belongs to the NADH dehydrogenase family.</text>
</comment>
<accession>A0A0F5MRI3</accession>
<keyword evidence="4" id="KW-0274">FAD</keyword>
<comment type="caution">
    <text evidence="8">The sequence shown here is derived from an EMBL/GenBank/DDBJ whole genome shotgun (WGS) entry which is preliminary data.</text>
</comment>
<evidence type="ECO:0000256" key="4">
    <source>
        <dbReference type="ARBA" id="ARBA00022827"/>
    </source>
</evidence>
<keyword evidence="5" id="KW-0560">Oxidoreductase</keyword>
<reference evidence="11" key="1">
    <citation type="submission" date="2015-04" db="EMBL/GenBank/DDBJ databases">
        <title>Genome sequence of Mycobacterium arupense GUC1.</title>
        <authorList>
            <person name="Greninger A.L."/>
            <person name="Cunningham G."/>
            <person name="Chiu C.Y."/>
            <person name="Miller S."/>
        </authorList>
    </citation>
    <scope>NUCLEOTIDE SEQUENCE [LARGE SCALE GENOMIC DNA]</scope>
    <source>
        <strain evidence="11">GUC1</strain>
    </source>
</reference>
<keyword evidence="12" id="KW-1185">Reference proteome</keyword>
<sequence>MLDKRFHVVVIGGGYAGALAANRLQQNRNIDITIINPRPTFVERVRLHQLVARSGEATVDLAGILGNRVRLIVDTAARIDVVTRSVALASGGTVPYDYLIYAVGSIGIVPTKLHGASEFAFPIAELEQAERLRDAVDKLQPDAPICVVGGGLTGIEAASELAEHRREGSVTLLCGGVLGPSLSEKGRASVRRQLKRLGVDVQDDAVVAELRSDHVRLSDGRTLPSKVTVWTAGFGVPDLAAKSGLSTDELGRLLTDETLTSVDNPYIIGAGDAVAPSNEPLRMSCQAAGPLGARAANTVLQRVAGDPLTPLGQNFGGQCISIGRRRGTFQLTHRDDTPRRVYVGGRMAASIKEMICKTVVKQIAKESRKPGSYNWPGSEKQAAAAKNTVA</sequence>
<proteinExistence type="inferred from homology"/>
<dbReference type="OrthoDB" id="9784880at2"/>
<evidence type="ECO:0000313" key="8">
    <source>
        <dbReference type="EMBL" id="KKB97438.1"/>
    </source>
</evidence>
<evidence type="ECO:0000256" key="5">
    <source>
        <dbReference type="ARBA" id="ARBA00023002"/>
    </source>
</evidence>
<dbReference type="PRINTS" id="PR00469">
    <property type="entry name" value="PNDRDTASEII"/>
</dbReference>
<dbReference type="Proteomes" id="UP000034416">
    <property type="component" value="Unassembled WGS sequence"/>
</dbReference>
<evidence type="ECO:0000256" key="6">
    <source>
        <dbReference type="SAM" id="MobiDB-lite"/>
    </source>
</evidence>
<evidence type="ECO:0000259" key="7">
    <source>
        <dbReference type="Pfam" id="PF07992"/>
    </source>
</evidence>
<evidence type="ECO:0000313" key="11">
    <source>
        <dbReference type="Proteomes" id="UP000034416"/>
    </source>
</evidence>
<dbReference type="STRING" id="342002.BST15_20100"/>
<dbReference type="Gene3D" id="3.50.50.100">
    <property type="match status" value="1"/>
</dbReference>
<gene>
    <name evidence="9" type="ORF">BST15_20100</name>
    <name evidence="10" type="ORF">E6Q54_14050</name>
    <name evidence="8" type="ORF">WR43_19160</name>
</gene>
<dbReference type="PANTHER" id="PTHR42913:SF3">
    <property type="entry name" value="64 KDA MITOCHONDRIAL NADH DEHYDROGENASE (EUROFUNG)"/>
    <property type="match status" value="1"/>
</dbReference>
<evidence type="ECO:0000256" key="2">
    <source>
        <dbReference type="ARBA" id="ARBA00005272"/>
    </source>
</evidence>
<dbReference type="Proteomes" id="UP000192327">
    <property type="component" value="Unassembled WGS sequence"/>
</dbReference>
<evidence type="ECO:0000313" key="13">
    <source>
        <dbReference type="Proteomes" id="UP000321797"/>
    </source>
</evidence>
<dbReference type="GO" id="GO:0003955">
    <property type="term" value="F:NAD(P)H dehydrogenase (quinone) activity"/>
    <property type="evidence" value="ECO:0007669"/>
    <property type="project" value="TreeGrafter"/>
</dbReference>
<dbReference type="EMBL" id="SSGD01000082">
    <property type="protein sequence ID" value="TXI54664.1"/>
    <property type="molecule type" value="Genomic_DNA"/>
</dbReference>
<feature type="domain" description="FAD/NAD(P)-binding" evidence="7">
    <location>
        <begin position="6"/>
        <end position="269"/>
    </location>
</feature>
<evidence type="ECO:0000256" key="1">
    <source>
        <dbReference type="ARBA" id="ARBA00001974"/>
    </source>
</evidence>
<name>A0A0F5MRI3_9MYCO</name>
<reference evidence="9 12" key="3">
    <citation type="submission" date="2016-12" db="EMBL/GenBank/DDBJ databases">
        <title>The new phylogeny of genus Mycobacterium.</title>
        <authorList>
            <person name="Tortoli E."/>
            <person name="Trovato A."/>
            <person name="Cirillo D.M."/>
        </authorList>
    </citation>
    <scope>NUCLEOTIDE SEQUENCE [LARGE SCALE GENOMIC DNA]</scope>
    <source>
        <strain evidence="9 12">DSM 44942</strain>
    </source>
</reference>